<organism evidence="1 2">
    <name type="scientific">Penicillium thymicola</name>
    <dbReference type="NCBI Taxonomy" id="293382"/>
    <lineage>
        <taxon>Eukaryota</taxon>
        <taxon>Fungi</taxon>
        <taxon>Dikarya</taxon>
        <taxon>Ascomycota</taxon>
        <taxon>Pezizomycotina</taxon>
        <taxon>Eurotiomycetes</taxon>
        <taxon>Eurotiomycetidae</taxon>
        <taxon>Eurotiales</taxon>
        <taxon>Aspergillaceae</taxon>
        <taxon>Penicillium</taxon>
    </lineage>
</organism>
<evidence type="ECO:0000313" key="1">
    <source>
        <dbReference type="EMBL" id="KAJ9482363.1"/>
    </source>
</evidence>
<proteinExistence type="predicted"/>
<sequence>MFILWTNTSCFCCHL</sequence>
<feature type="non-terminal residue" evidence="1">
    <location>
        <position position="15"/>
    </location>
</feature>
<reference evidence="1" key="2">
    <citation type="journal article" date="2016" name="Fungal Biol.">
        <title>Ochratoxin A production by Penicillium thymicola.</title>
        <authorList>
            <person name="Nguyen H.D.T."/>
            <person name="McMullin D.R."/>
            <person name="Ponomareva E."/>
            <person name="Riley R."/>
            <person name="Pomraning K.R."/>
            <person name="Baker S.E."/>
            <person name="Seifert K.A."/>
        </authorList>
    </citation>
    <scope>NUCLEOTIDE SEQUENCE</scope>
    <source>
        <strain evidence="1">DAOM 180753</strain>
    </source>
</reference>
<evidence type="ECO:0000313" key="2">
    <source>
        <dbReference type="Proteomes" id="UP001227192"/>
    </source>
</evidence>
<keyword evidence="2" id="KW-1185">Reference proteome</keyword>
<dbReference type="EMBL" id="LACB01000571">
    <property type="protein sequence ID" value="KAJ9482363.1"/>
    <property type="molecule type" value="Genomic_DNA"/>
</dbReference>
<gene>
    <name evidence="1" type="ORF">VN97_g11070</name>
</gene>
<name>A0AAI9T8K1_PENTH</name>
<comment type="caution">
    <text evidence="1">The sequence shown here is derived from an EMBL/GenBank/DDBJ whole genome shotgun (WGS) entry which is preliminary data.</text>
</comment>
<reference evidence="1" key="1">
    <citation type="submission" date="2015-06" db="EMBL/GenBank/DDBJ databases">
        <authorList>
            <person name="Nguyen H."/>
        </authorList>
    </citation>
    <scope>NUCLEOTIDE SEQUENCE</scope>
    <source>
        <strain evidence="1">DAOM 180753</strain>
    </source>
</reference>
<accession>A0AAI9T8K1</accession>
<protein>
    <submittedName>
        <fullName evidence="1">Uncharacterized protein</fullName>
    </submittedName>
</protein>
<dbReference type="Proteomes" id="UP001227192">
    <property type="component" value="Unassembled WGS sequence"/>
</dbReference>